<dbReference type="OrthoDB" id="188274at2"/>
<evidence type="ECO:0000256" key="1">
    <source>
        <dbReference type="SAM" id="MobiDB-lite"/>
    </source>
</evidence>
<comment type="caution">
    <text evidence="2">The sequence shown here is derived from an EMBL/GenBank/DDBJ whole genome shotgun (WGS) entry which is preliminary data.</text>
</comment>
<keyword evidence="2" id="KW-0347">Helicase</keyword>
<dbReference type="RefSeq" id="WP_139670632.1">
    <property type="nucleotide sequence ID" value="NZ_VDLY02000013.1"/>
</dbReference>
<accession>A0A5N6A4Y4</accession>
<gene>
    <name evidence="2" type="ORF">FH607_020385</name>
</gene>
<reference evidence="2" key="1">
    <citation type="submission" date="2019-10" db="EMBL/GenBank/DDBJ databases">
        <title>Nonomuraea sp. nov., isolated from Phyllanthus amarus.</title>
        <authorList>
            <person name="Klykleung N."/>
            <person name="Tanasupawat S."/>
        </authorList>
    </citation>
    <scope>NUCLEOTIDE SEQUENCE [LARGE SCALE GENOMIC DNA]</scope>
    <source>
        <strain evidence="2">3MP-10</strain>
    </source>
</reference>
<keyword evidence="2" id="KW-0378">Hydrolase</keyword>
<feature type="region of interest" description="Disordered" evidence="1">
    <location>
        <begin position="276"/>
        <end position="314"/>
    </location>
</feature>
<dbReference type="Proteomes" id="UP000314251">
    <property type="component" value="Unassembled WGS sequence"/>
</dbReference>
<dbReference type="GO" id="GO:0004386">
    <property type="term" value="F:helicase activity"/>
    <property type="evidence" value="ECO:0007669"/>
    <property type="project" value="UniProtKB-KW"/>
</dbReference>
<evidence type="ECO:0000313" key="2">
    <source>
        <dbReference type="EMBL" id="KAB8162986.1"/>
    </source>
</evidence>
<sequence>MSEDGRAMGEDAEVVLAPLPPARGRSFADTWWGRAWLSALEDGALDGEGLRRGRRHARAGAVGAVSVRPGRLTSVVRTTGGDARRADVLLRPLSEAEWDRLVGMAAREAGHLAALLDAELPPALVADAAAAGVELLPGMGELEPTCECGEWDHCAHTAALCYQTARLLDADPFLLLLLRGLGRAELLARLRRRSTAPARAAGPVGVPAAEVYAGAGSAAPELPAPPPAVAHPGPVPGLVPDDRGELDVAALEFLAADAARRACRLLAEALAPGHERRPVGAEPWAGTGSGGGENGRETAAAGAERERGAGSTPARDALWRDAVRLAAGGDPPASVARRLAAGCERTGVELALAVRAWRVGGAPALAVLEAPGARADPRALEEVARAFGEWGEGSPPRARGNVWTVRGAGVQLRYGNGRWWPYRRERGRWWPAGPAESDPATALAAAREESRTAAGAPGVGPQASDSKTA</sequence>
<name>A0A5N6A4Y4_9ACTN</name>
<feature type="region of interest" description="Disordered" evidence="1">
    <location>
        <begin position="429"/>
        <end position="469"/>
    </location>
</feature>
<keyword evidence="3" id="KW-1185">Reference proteome</keyword>
<proteinExistence type="predicted"/>
<evidence type="ECO:0000313" key="3">
    <source>
        <dbReference type="Proteomes" id="UP000314251"/>
    </source>
</evidence>
<dbReference type="AlphaFoldDB" id="A0A5N6A4Y4"/>
<organism evidence="2 3">
    <name type="scientific">Streptomyces mimosae</name>
    <dbReference type="NCBI Taxonomy" id="2586635"/>
    <lineage>
        <taxon>Bacteria</taxon>
        <taxon>Bacillati</taxon>
        <taxon>Actinomycetota</taxon>
        <taxon>Actinomycetes</taxon>
        <taxon>Kitasatosporales</taxon>
        <taxon>Streptomycetaceae</taxon>
        <taxon>Streptomyces</taxon>
    </lineage>
</organism>
<keyword evidence="2" id="KW-0547">Nucleotide-binding</keyword>
<dbReference type="EMBL" id="VDLY02000013">
    <property type="protein sequence ID" value="KAB8162986.1"/>
    <property type="molecule type" value="Genomic_DNA"/>
</dbReference>
<keyword evidence="2" id="KW-0067">ATP-binding</keyword>
<dbReference type="PANTHER" id="PTHR38133:SF1">
    <property type="entry name" value="SLR1429 PROTEIN"/>
    <property type="match status" value="1"/>
</dbReference>
<dbReference type="PANTHER" id="PTHR38133">
    <property type="entry name" value="SLR1429 PROTEIN"/>
    <property type="match status" value="1"/>
</dbReference>
<protein>
    <submittedName>
        <fullName evidence="2">SWF or SNF family helicase</fullName>
    </submittedName>
</protein>